<dbReference type="CDD" id="cd15863">
    <property type="entry name" value="SNARE_GS27"/>
    <property type="match status" value="1"/>
</dbReference>
<keyword evidence="9 12" id="KW-0472">Membrane</keyword>
<dbReference type="PANTHER" id="PTHR21230">
    <property type="entry name" value="VESICLE TRANSPORT V-SNARE PROTEIN VTI1-RELATED"/>
    <property type="match status" value="1"/>
</dbReference>
<evidence type="ECO:0000256" key="12">
    <source>
        <dbReference type="PIRNR" id="PIRNR028865"/>
    </source>
</evidence>
<dbReference type="EMBL" id="PUHQ01000119">
    <property type="protein sequence ID" value="KAG0655485.1"/>
    <property type="molecule type" value="Genomic_DNA"/>
</dbReference>
<dbReference type="GO" id="GO:0005789">
    <property type="term" value="C:endoplasmic reticulum membrane"/>
    <property type="evidence" value="ECO:0007669"/>
    <property type="project" value="UniProtKB-SubCell"/>
</dbReference>
<comment type="caution">
    <text evidence="16">The sequence shown here is derived from an EMBL/GenBank/DDBJ whole genome shotgun (WGS) entry which is preliminary data.</text>
</comment>
<dbReference type="AlphaFoldDB" id="A0A9P6VW59"/>
<comment type="similarity">
    <text evidence="10 12">Belongs to the BOS1 family.</text>
</comment>
<feature type="compositionally biased region" description="Low complexity" evidence="14">
    <location>
        <begin position="138"/>
        <end position="154"/>
    </location>
</feature>
<dbReference type="PIRSF" id="PIRSF028865">
    <property type="entry name" value="Membrin-2"/>
    <property type="match status" value="1"/>
</dbReference>
<reference evidence="16 17" key="1">
    <citation type="submission" date="2020-11" db="EMBL/GenBank/DDBJ databases">
        <title>Kefir isolates.</title>
        <authorList>
            <person name="Marcisauskas S."/>
            <person name="Kim Y."/>
            <person name="Blasche S."/>
        </authorList>
    </citation>
    <scope>NUCLEOTIDE SEQUENCE [LARGE SCALE GENOMIC DNA]</scope>
    <source>
        <strain evidence="16 17">KR</strain>
    </source>
</reference>
<name>A0A9P6VW59_RHOMI</name>
<dbReference type="GO" id="GO:0015031">
    <property type="term" value="P:protein transport"/>
    <property type="evidence" value="ECO:0007669"/>
    <property type="project" value="UniProtKB-KW"/>
</dbReference>
<evidence type="ECO:0000313" key="16">
    <source>
        <dbReference type="EMBL" id="KAG0655485.1"/>
    </source>
</evidence>
<evidence type="ECO:0000256" key="14">
    <source>
        <dbReference type="SAM" id="MobiDB-lite"/>
    </source>
</evidence>
<dbReference type="Gene3D" id="1.20.5.110">
    <property type="match status" value="1"/>
</dbReference>
<dbReference type="OrthoDB" id="158360at2759"/>
<evidence type="ECO:0000256" key="4">
    <source>
        <dbReference type="ARBA" id="ARBA00022692"/>
    </source>
</evidence>
<dbReference type="Proteomes" id="UP000777482">
    <property type="component" value="Unassembled WGS sequence"/>
</dbReference>
<evidence type="ECO:0000256" key="11">
    <source>
        <dbReference type="ARBA" id="ARBA00040957"/>
    </source>
</evidence>
<evidence type="ECO:0000256" key="7">
    <source>
        <dbReference type="ARBA" id="ARBA00023034"/>
    </source>
</evidence>
<dbReference type="Pfam" id="PF12352">
    <property type="entry name" value="V-SNARE_C"/>
    <property type="match status" value="1"/>
</dbReference>
<feature type="coiled-coil region" evidence="13">
    <location>
        <begin position="69"/>
        <end position="96"/>
    </location>
</feature>
<feature type="transmembrane region" description="Helical" evidence="15">
    <location>
        <begin position="233"/>
        <end position="251"/>
    </location>
</feature>
<keyword evidence="6 15" id="KW-1133">Transmembrane helix</keyword>
<evidence type="ECO:0000256" key="1">
    <source>
        <dbReference type="ARBA" id="ARBA00004163"/>
    </source>
</evidence>
<gene>
    <name evidence="16" type="primary">BOS1</name>
    <name evidence="16" type="ORF">C6P46_000882</name>
</gene>
<dbReference type="GO" id="GO:0005484">
    <property type="term" value="F:SNAP receptor activity"/>
    <property type="evidence" value="ECO:0007669"/>
    <property type="project" value="InterPro"/>
</dbReference>
<dbReference type="GO" id="GO:0006888">
    <property type="term" value="P:endoplasmic reticulum to Golgi vesicle-mediated transport"/>
    <property type="evidence" value="ECO:0007669"/>
    <property type="project" value="TreeGrafter"/>
</dbReference>
<keyword evidence="7" id="KW-0333">Golgi apparatus</keyword>
<evidence type="ECO:0000256" key="6">
    <source>
        <dbReference type="ARBA" id="ARBA00022989"/>
    </source>
</evidence>
<comment type="function">
    <text evidence="12">SNARE required for protein transport between the ER and the Golgi complex.</text>
</comment>
<evidence type="ECO:0000313" key="17">
    <source>
        <dbReference type="Proteomes" id="UP000777482"/>
    </source>
</evidence>
<dbReference type="InterPro" id="IPR010989">
    <property type="entry name" value="SNARE"/>
</dbReference>
<dbReference type="GO" id="GO:0000139">
    <property type="term" value="C:Golgi membrane"/>
    <property type="evidence" value="ECO:0007669"/>
    <property type="project" value="UniProtKB-SubCell"/>
</dbReference>
<feature type="compositionally biased region" description="Low complexity" evidence="14">
    <location>
        <begin position="106"/>
        <end position="120"/>
    </location>
</feature>
<evidence type="ECO:0000256" key="3">
    <source>
        <dbReference type="ARBA" id="ARBA00022448"/>
    </source>
</evidence>
<keyword evidence="17" id="KW-1185">Reference proteome</keyword>
<proteinExistence type="inferred from homology"/>
<dbReference type="InterPro" id="IPR027027">
    <property type="entry name" value="GOSR2/Membrin/Bos1"/>
</dbReference>
<evidence type="ECO:0000256" key="9">
    <source>
        <dbReference type="ARBA" id="ARBA00023136"/>
    </source>
</evidence>
<feature type="region of interest" description="Disordered" evidence="14">
    <location>
        <begin position="106"/>
        <end position="161"/>
    </location>
</feature>
<dbReference type="GO" id="GO:0031902">
    <property type="term" value="C:late endosome membrane"/>
    <property type="evidence" value="ECO:0007669"/>
    <property type="project" value="TreeGrafter"/>
</dbReference>
<dbReference type="GO" id="GO:0031201">
    <property type="term" value="C:SNARE complex"/>
    <property type="evidence" value="ECO:0007669"/>
    <property type="project" value="TreeGrafter"/>
</dbReference>
<evidence type="ECO:0000256" key="13">
    <source>
        <dbReference type="SAM" id="Coils"/>
    </source>
</evidence>
<dbReference type="SUPFAM" id="SSF47661">
    <property type="entry name" value="t-snare proteins"/>
    <property type="match status" value="1"/>
</dbReference>
<keyword evidence="3 12" id="KW-0813">Transport</keyword>
<evidence type="ECO:0000256" key="8">
    <source>
        <dbReference type="ARBA" id="ARBA00023054"/>
    </source>
</evidence>
<protein>
    <recommendedName>
        <fullName evidence="11 12">Protein transport protein BOS1</fullName>
    </recommendedName>
</protein>
<keyword evidence="5 12" id="KW-0653">Protein transport</keyword>
<evidence type="ECO:0000256" key="2">
    <source>
        <dbReference type="ARBA" id="ARBA00004409"/>
    </source>
</evidence>
<dbReference type="GO" id="GO:0006906">
    <property type="term" value="P:vesicle fusion"/>
    <property type="evidence" value="ECO:0007669"/>
    <property type="project" value="TreeGrafter"/>
</dbReference>
<comment type="subcellular location">
    <subcellularLocation>
        <location evidence="1">Endoplasmic reticulum membrane</location>
        <topology evidence="1">Single-pass type IV membrane protein</topology>
    </subcellularLocation>
    <subcellularLocation>
        <location evidence="2">Golgi apparatus membrane</location>
        <topology evidence="2">Single-pass type IV membrane protein</topology>
    </subcellularLocation>
</comment>
<evidence type="ECO:0000256" key="15">
    <source>
        <dbReference type="SAM" id="Phobius"/>
    </source>
</evidence>
<keyword evidence="4 15" id="KW-0812">Transmembrane</keyword>
<dbReference type="GO" id="GO:0000149">
    <property type="term" value="F:SNARE binding"/>
    <property type="evidence" value="ECO:0007669"/>
    <property type="project" value="TreeGrafter"/>
</dbReference>
<dbReference type="PANTHER" id="PTHR21230:SF1">
    <property type="entry name" value="GOLGI SNAP RECEPTOR COMPLEX MEMBER 2"/>
    <property type="match status" value="1"/>
</dbReference>
<sequence>MNSLYTLALRQCSSLSSDLQHLASLSSQNQSPSTSSPIHSRIQSTLAELQQTVDDYDHMARREIVPQIREKALARVERFRKDLDQYKQEYKRVQKSAADRSELLAASSTSSSISATSSSSPAVQQRTRYTPNSPWVPSPSAYPANSPQQQQQQSTSYGYDPRTNAALSEHDFLSTTSQTLDAYLSQGQAVLSDLASQRDVLKGTQRRLRSAANTLGLSRNTIAFVERRTREDWYILLGGGVVTLVCFYMILKYLG</sequence>
<accession>A0A9P6VW59</accession>
<keyword evidence="8 13" id="KW-0175">Coiled coil</keyword>
<dbReference type="GO" id="GO:0012507">
    <property type="term" value="C:ER to Golgi transport vesicle membrane"/>
    <property type="evidence" value="ECO:0007669"/>
    <property type="project" value="TreeGrafter"/>
</dbReference>
<evidence type="ECO:0000256" key="10">
    <source>
        <dbReference type="ARBA" id="ARBA00037983"/>
    </source>
</evidence>
<evidence type="ECO:0000256" key="5">
    <source>
        <dbReference type="ARBA" id="ARBA00022927"/>
    </source>
</evidence>
<organism evidence="16 17">
    <name type="scientific">Rhodotorula mucilaginosa</name>
    <name type="common">Yeast</name>
    <name type="synonym">Rhodotorula rubra</name>
    <dbReference type="NCBI Taxonomy" id="5537"/>
    <lineage>
        <taxon>Eukaryota</taxon>
        <taxon>Fungi</taxon>
        <taxon>Dikarya</taxon>
        <taxon>Basidiomycota</taxon>
        <taxon>Pucciniomycotina</taxon>
        <taxon>Microbotryomycetes</taxon>
        <taxon>Sporidiobolales</taxon>
        <taxon>Sporidiobolaceae</taxon>
        <taxon>Rhodotorula</taxon>
    </lineage>
</organism>
<dbReference type="InterPro" id="IPR038407">
    <property type="entry name" value="v-SNARE_N_sf"/>
</dbReference>
<feature type="compositionally biased region" description="Polar residues" evidence="14">
    <location>
        <begin position="121"/>
        <end position="135"/>
    </location>
</feature>
<dbReference type="Gene3D" id="1.20.58.400">
    <property type="entry name" value="t-snare proteins"/>
    <property type="match status" value="1"/>
</dbReference>